<keyword evidence="2" id="KW-1185">Reference proteome</keyword>
<evidence type="ECO:0000313" key="2">
    <source>
        <dbReference type="Proteomes" id="UP000032566"/>
    </source>
</evidence>
<dbReference type="OrthoDB" id="8818446at2"/>
<dbReference type="EMBL" id="JXYQ01000085">
    <property type="protein sequence ID" value="KJA08943.1"/>
    <property type="molecule type" value="Genomic_DNA"/>
</dbReference>
<protein>
    <recommendedName>
        <fullName evidence="3">Peptidase C39 domain-containing protein</fullName>
    </recommendedName>
</protein>
<evidence type="ECO:0008006" key="3">
    <source>
        <dbReference type="Google" id="ProtNLM"/>
    </source>
</evidence>
<dbReference type="AlphaFoldDB" id="A0A0D7K708"/>
<accession>A0A0D7K708</accession>
<name>A0A0D7K708_9BURK</name>
<reference evidence="1 2" key="1">
    <citation type="submission" date="2014-12" db="EMBL/GenBank/DDBJ databases">
        <title>Isolation of bacteria from lake water.</title>
        <authorList>
            <person name="Sheng K.-Y."/>
            <person name="Chin P.-S."/>
            <person name="Chan K.-G."/>
            <person name="Tan G.S."/>
        </authorList>
    </citation>
    <scope>NUCLEOTIDE SEQUENCE [LARGE SCALE GENOMIC DNA]</scope>
    <source>
        <strain evidence="1 2">KY4</strain>
    </source>
</reference>
<dbReference type="Proteomes" id="UP000032566">
    <property type="component" value="Unassembled WGS sequence"/>
</dbReference>
<gene>
    <name evidence="1" type="ORF">RP29_19210</name>
</gene>
<proteinExistence type="predicted"/>
<evidence type="ECO:0000313" key="1">
    <source>
        <dbReference type="EMBL" id="KJA08943.1"/>
    </source>
</evidence>
<comment type="caution">
    <text evidence="1">The sequence shown here is derived from an EMBL/GenBank/DDBJ whole genome shotgun (WGS) entry which is preliminary data.</text>
</comment>
<dbReference type="PATRIC" id="fig|80878.5.peg.4076"/>
<organism evidence="1 2">
    <name type="scientific">Acidovorax temperans</name>
    <dbReference type="NCBI Taxonomy" id="80878"/>
    <lineage>
        <taxon>Bacteria</taxon>
        <taxon>Pseudomonadati</taxon>
        <taxon>Pseudomonadota</taxon>
        <taxon>Betaproteobacteria</taxon>
        <taxon>Burkholderiales</taxon>
        <taxon>Comamonadaceae</taxon>
        <taxon>Acidovorax</taxon>
    </lineage>
</organism>
<sequence length="223" mass="24876">MQTGHALTVQQKREEPVPVFMQQSVLDASCGTHMLAMLLVILGLAKASALHDMSRRKHGVAAAVWTVMSPYYFTGINPKDWTDEVNRLGLPLELTARYCIEHDVDAPAVKWLMQGDLVAIAFASVKHHRTKHWALAVGVEGLVVGQSHFPQRILLLDSGGAEPCFHAHNARLRLPDAGPGSRRAKPGWHKEPKQKLIIWMHESESWQPEAVRLLAAIRVRRTS</sequence>